<dbReference type="RefSeq" id="WP_235293059.1">
    <property type="nucleotide sequence ID" value="NZ_BSOH01000005.1"/>
</dbReference>
<gene>
    <name evidence="1" type="ORF">GCM10007940_08730</name>
</gene>
<reference evidence="1" key="2">
    <citation type="submission" date="2023-01" db="EMBL/GenBank/DDBJ databases">
        <title>Draft genome sequence of Portibacter lacus strain NBRC 108769.</title>
        <authorList>
            <person name="Sun Q."/>
            <person name="Mori K."/>
        </authorList>
    </citation>
    <scope>NUCLEOTIDE SEQUENCE</scope>
    <source>
        <strain evidence="1">NBRC 108769</strain>
    </source>
</reference>
<dbReference type="AlphaFoldDB" id="A0AA37WCU4"/>
<reference evidence="1" key="1">
    <citation type="journal article" date="2014" name="Int. J. Syst. Evol. Microbiol.">
        <title>Complete genome sequence of Corynebacterium casei LMG S-19264T (=DSM 44701T), isolated from a smear-ripened cheese.</title>
        <authorList>
            <consortium name="US DOE Joint Genome Institute (JGI-PGF)"/>
            <person name="Walter F."/>
            <person name="Albersmeier A."/>
            <person name="Kalinowski J."/>
            <person name="Ruckert C."/>
        </authorList>
    </citation>
    <scope>NUCLEOTIDE SEQUENCE</scope>
    <source>
        <strain evidence="1">NBRC 108769</strain>
    </source>
</reference>
<proteinExistence type="predicted"/>
<evidence type="ECO:0000313" key="1">
    <source>
        <dbReference type="EMBL" id="GLR16258.1"/>
    </source>
</evidence>
<evidence type="ECO:0000313" key="2">
    <source>
        <dbReference type="Proteomes" id="UP001156666"/>
    </source>
</evidence>
<keyword evidence="2" id="KW-1185">Reference proteome</keyword>
<comment type="caution">
    <text evidence="1">The sequence shown here is derived from an EMBL/GenBank/DDBJ whole genome shotgun (WGS) entry which is preliminary data.</text>
</comment>
<sequence>MKILAASLFFVFSFAITECNQTPCYTDREVTKKIESVKLTCTSTGDLTLLEDKETGSRYSVCNASDYALKDSTEYIISGIVYKVKPNERWPGTPFEITKLKN</sequence>
<dbReference type="EMBL" id="BSOH01000005">
    <property type="protein sequence ID" value="GLR16258.1"/>
    <property type="molecule type" value="Genomic_DNA"/>
</dbReference>
<accession>A0AA37WCU4</accession>
<dbReference type="Proteomes" id="UP001156666">
    <property type="component" value="Unassembled WGS sequence"/>
</dbReference>
<protein>
    <submittedName>
        <fullName evidence="1">Uncharacterized protein</fullName>
    </submittedName>
</protein>
<name>A0AA37WCU4_9BACT</name>
<organism evidence="1 2">
    <name type="scientific">Portibacter lacus</name>
    <dbReference type="NCBI Taxonomy" id="1099794"/>
    <lineage>
        <taxon>Bacteria</taxon>
        <taxon>Pseudomonadati</taxon>
        <taxon>Bacteroidota</taxon>
        <taxon>Saprospiria</taxon>
        <taxon>Saprospirales</taxon>
        <taxon>Haliscomenobacteraceae</taxon>
        <taxon>Portibacter</taxon>
    </lineage>
</organism>